<dbReference type="Proteomes" id="UP000278440">
    <property type="component" value="Unassembled WGS sequence"/>
</dbReference>
<comment type="caution">
    <text evidence="2">The sequence shown here is derived from an EMBL/GenBank/DDBJ whole genome shotgun (WGS) entry which is preliminary data.</text>
</comment>
<protein>
    <submittedName>
        <fullName evidence="2">Uncharacterized protein</fullName>
    </submittedName>
</protein>
<proteinExistence type="predicted"/>
<dbReference type="AlphaFoldDB" id="A0A495XXC2"/>
<reference evidence="2 3" key="1">
    <citation type="submission" date="2018-10" db="EMBL/GenBank/DDBJ databases">
        <title>Sequencing the genomes of 1000 actinobacteria strains.</title>
        <authorList>
            <person name="Klenk H.-P."/>
        </authorList>
    </citation>
    <scope>NUCLEOTIDE SEQUENCE [LARGE SCALE GENOMIC DNA]</scope>
    <source>
        <strain evidence="2 3">DSM 44267</strain>
    </source>
</reference>
<organism evidence="2 3">
    <name type="scientific">Terracoccus luteus</name>
    <dbReference type="NCBI Taxonomy" id="53356"/>
    <lineage>
        <taxon>Bacteria</taxon>
        <taxon>Bacillati</taxon>
        <taxon>Actinomycetota</taxon>
        <taxon>Actinomycetes</taxon>
        <taxon>Micrococcales</taxon>
        <taxon>Intrasporangiaceae</taxon>
        <taxon>Terracoccus</taxon>
    </lineage>
</organism>
<feature type="transmembrane region" description="Helical" evidence="1">
    <location>
        <begin position="58"/>
        <end position="78"/>
    </location>
</feature>
<keyword evidence="1" id="KW-0472">Membrane</keyword>
<evidence type="ECO:0000256" key="1">
    <source>
        <dbReference type="SAM" id="Phobius"/>
    </source>
</evidence>
<feature type="transmembrane region" description="Helical" evidence="1">
    <location>
        <begin position="16"/>
        <end position="38"/>
    </location>
</feature>
<keyword evidence="1" id="KW-1133">Transmembrane helix</keyword>
<sequence length="85" mass="9195">MARPEQKPAGGAARRFAINLIGVVGLVYGGLAIVSYLFQSAILDFTQAPYRWLQLEGAARLLPPAMVLVVCLFVAYLLERGADSE</sequence>
<accession>A0A495XXC2</accession>
<evidence type="ECO:0000313" key="2">
    <source>
        <dbReference type="EMBL" id="RKT79250.1"/>
    </source>
</evidence>
<dbReference type="OrthoDB" id="4871727at2"/>
<keyword evidence="1" id="KW-0812">Transmembrane</keyword>
<dbReference type="EMBL" id="RBXT01000001">
    <property type="protein sequence ID" value="RKT79250.1"/>
    <property type="molecule type" value="Genomic_DNA"/>
</dbReference>
<gene>
    <name evidence="2" type="ORF">DFJ68_2714</name>
</gene>
<evidence type="ECO:0000313" key="3">
    <source>
        <dbReference type="Proteomes" id="UP000278440"/>
    </source>
</evidence>
<dbReference type="RefSeq" id="WP_121033986.1">
    <property type="nucleotide sequence ID" value="NZ_RBXT01000001.1"/>
</dbReference>
<name>A0A495XXC2_9MICO</name>
<keyword evidence="3" id="KW-1185">Reference proteome</keyword>